<accession>A0A0F9B0D0</accession>
<proteinExistence type="predicted"/>
<dbReference type="AlphaFoldDB" id="A0A0F9B0D0"/>
<name>A0A0F9B0D0_9ZZZZ</name>
<organism evidence="1">
    <name type="scientific">marine sediment metagenome</name>
    <dbReference type="NCBI Taxonomy" id="412755"/>
    <lineage>
        <taxon>unclassified sequences</taxon>
        <taxon>metagenomes</taxon>
        <taxon>ecological metagenomes</taxon>
    </lineage>
</organism>
<comment type="caution">
    <text evidence="1">The sequence shown here is derived from an EMBL/GenBank/DDBJ whole genome shotgun (WGS) entry which is preliminary data.</text>
</comment>
<protein>
    <recommendedName>
        <fullName evidence="2">Transposase IS4-like domain-containing protein</fullName>
    </recommendedName>
</protein>
<gene>
    <name evidence="1" type="ORF">LCGC14_2508970</name>
</gene>
<evidence type="ECO:0008006" key="2">
    <source>
        <dbReference type="Google" id="ProtNLM"/>
    </source>
</evidence>
<reference evidence="1" key="1">
    <citation type="journal article" date="2015" name="Nature">
        <title>Complex archaea that bridge the gap between prokaryotes and eukaryotes.</title>
        <authorList>
            <person name="Spang A."/>
            <person name="Saw J.H."/>
            <person name="Jorgensen S.L."/>
            <person name="Zaremba-Niedzwiedzka K."/>
            <person name="Martijn J."/>
            <person name="Lind A.E."/>
            <person name="van Eijk R."/>
            <person name="Schleper C."/>
            <person name="Guy L."/>
            <person name="Ettema T.J."/>
        </authorList>
    </citation>
    <scope>NUCLEOTIDE SEQUENCE</scope>
</reference>
<dbReference type="EMBL" id="LAZR01040195">
    <property type="protein sequence ID" value="KKL15100.1"/>
    <property type="molecule type" value="Genomic_DNA"/>
</dbReference>
<evidence type="ECO:0000313" key="1">
    <source>
        <dbReference type="EMBL" id="KKL15100.1"/>
    </source>
</evidence>
<sequence length="225" mass="26263">MQLQEIFPPPLCGLGIKSLLSNDNILAFFKKFSDEITSRMWRTKKVRNSRYEGSDFLKVFFFSEIIGRSIHDTSEMLNEYQLSRKRGRRKIFADGRRKRMTPHQTKVNKYLRRIGLAKAHNILRKCLDFQLNEAIDKKIISQKVNVLIDFTEHPYYGKREDNMIKGTNRQKGTKKMRHYLGFSVFSRNTQLFAGLEHVAKGQSKIPLIMISYFICLILVSSSTSS</sequence>